<dbReference type="GO" id="GO:0015031">
    <property type="term" value="P:protein transport"/>
    <property type="evidence" value="ECO:0007669"/>
    <property type="project" value="UniProtKB-KW"/>
</dbReference>
<evidence type="ECO:0000256" key="1">
    <source>
        <dbReference type="ARBA" id="ARBA00004251"/>
    </source>
</evidence>
<keyword evidence="8" id="KW-1133">Transmembrane helix</keyword>
<evidence type="ECO:0000313" key="11">
    <source>
        <dbReference type="EnsemblMetazoa" id="ISCW007271-PA"/>
    </source>
</evidence>
<dbReference type="HOGENOM" id="CLU_1334814_0_0_1"/>
<feature type="non-terminal residue" evidence="10">
    <location>
        <position position="206"/>
    </location>
</feature>
<proteinExistence type="predicted"/>
<dbReference type="GO" id="GO:0005886">
    <property type="term" value="C:plasma membrane"/>
    <property type="evidence" value="ECO:0007669"/>
    <property type="project" value="UniProtKB-SubCell"/>
</dbReference>
<evidence type="ECO:0000256" key="4">
    <source>
        <dbReference type="ARBA" id="ARBA00022475"/>
    </source>
</evidence>
<dbReference type="STRING" id="6945.B7PSC4"/>
<evidence type="ECO:0000256" key="7">
    <source>
        <dbReference type="ARBA" id="ARBA00022927"/>
    </source>
</evidence>
<keyword evidence="5" id="KW-0812">Transmembrane</keyword>
<dbReference type="VEuPathDB" id="VectorBase:ISCW007271"/>
<dbReference type="Proteomes" id="UP000001555">
    <property type="component" value="Unassembled WGS sequence"/>
</dbReference>
<evidence type="ECO:0000313" key="10">
    <source>
        <dbReference type="EMBL" id="EEC09496.1"/>
    </source>
</evidence>
<dbReference type="VEuPathDB" id="VectorBase:ISCP_003928"/>
<name>B7PSC4_IXOSC</name>
<dbReference type="OrthoDB" id="6485706at2759"/>
<dbReference type="EMBL" id="DS777772">
    <property type="protein sequence ID" value="EEC09496.1"/>
    <property type="molecule type" value="Genomic_DNA"/>
</dbReference>
<reference evidence="10 12" key="1">
    <citation type="submission" date="2008-03" db="EMBL/GenBank/DDBJ databases">
        <title>Annotation of Ixodes scapularis.</title>
        <authorList>
            <consortium name="Ixodes scapularis Genome Project Consortium"/>
            <person name="Caler E."/>
            <person name="Hannick L.I."/>
            <person name="Bidwell S."/>
            <person name="Joardar V."/>
            <person name="Thiagarajan M."/>
            <person name="Amedeo P."/>
            <person name="Galinsky K.J."/>
            <person name="Schobel S."/>
            <person name="Inman J."/>
            <person name="Hostetler J."/>
            <person name="Miller J."/>
            <person name="Hammond M."/>
            <person name="Megy K."/>
            <person name="Lawson D."/>
            <person name="Kodira C."/>
            <person name="Sutton G."/>
            <person name="Meyer J."/>
            <person name="Hill C.A."/>
            <person name="Birren B."/>
            <person name="Nene V."/>
            <person name="Collins F."/>
            <person name="Alarcon-Chaidez F."/>
            <person name="Wikel S."/>
            <person name="Strausberg R."/>
        </authorList>
    </citation>
    <scope>NUCLEOTIDE SEQUENCE [LARGE SCALE GENOMIC DNA]</scope>
    <source>
        <strain evidence="12">Wikel</strain>
        <strain evidence="10">Wikel colony</strain>
    </source>
</reference>
<sequence length="206" mass="22566">RPRLLRVTLVTLCGCHSAVKKWIPDTRFESGQNWASGQKPCSGQSASLAEATGLAVHLGSSISLGGLVRRHTCFRIEKNDPQINAVGYLVRFAAGEAKFVGQERVHWYNSDNWALRESEQLLPEPVESRPTGSQRPLVVPDAEMVPCPSDHVEFEDTRFRVDTDALTPRLRTMQIGDVLYDGTALAAFLETDAGKELFAGDVTGGT</sequence>
<keyword evidence="9" id="KW-0472">Membrane</keyword>
<feature type="non-terminal residue" evidence="10">
    <location>
        <position position="1"/>
    </location>
</feature>
<keyword evidence="7" id="KW-0653">Protein transport</keyword>
<dbReference type="PANTHER" id="PTHR14995:SF2">
    <property type="entry name" value="PROTEIN AMNIONLESS"/>
    <property type="match status" value="1"/>
</dbReference>
<dbReference type="EnsemblMetazoa" id="ISCW007271-RA">
    <property type="protein sequence ID" value="ISCW007271-PA"/>
    <property type="gene ID" value="ISCW007271"/>
</dbReference>
<reference evidence="11" key="2">
    <citation type="submission" date="2020-05" db="UniProtKB">
        <authorList>
            <consortium name="EnsemblMetazoa"/>
        </authorList>
    </citation>
    <scope>IDENTIFICATION</scope>
    <source>
        <strain evidence="11">wikel</strain>
    </source>
</reference>
<protein>
    <recommendedName>
        <fullName evidence="2">Protein amnionless</fullName>
    </recommendedName>
</protein>
<evidence type="ECO:0000256" key="8">
    <source>
        <dbReference type="ARBA" id="ARBA00022989"/>
    </source>
</evidence>
<dbReference type="PaxDb" id="6945-B7PSC4"/>
<dbReference type="Pfam" id="PF14828">
    <property type="entry name" value="Amnionless"/>
    <property type="match status" value="1"/>
</dbReference>
<keyword evidence="3" id="KW-0813">Transport</keyword>
<dbReference type="VEuPathDB" id="VectorBase:ISCI007271"/>
<evidence type="ECO:0000256" key="5">
    <source>
        <dbReference type="ARBA" id="ARBA00022692"/>
    </source>
</evidence>
<keyword evidence="6" id="KW-0732">Signal</keyword>
<dbReference type="EMBL" id="ABJB010660538">
    <property type="status" value="NOT_ANNOTATED_CDS"/>
    <property type="molecule type" value="Genomic_DNA"/>
</dbReference>
<evidence type="ECO:0000256" key="9">
    <source>
        <dbReference type="ARBA" id="ARBA00023136"/>
    </source>
</evidence>
<keyword evidence="12" id="KW-1185">Reference proteome</keyword>
<evidence type="ECO:0000256" key="3">
    <source>
        <dbReference type="ARBA" id="ARBA00022448"/>
    </source>
</evidence>
<evidence type="ECO:0000256" key="6">
    <source>
        <dbReference type="ARBA" id="ARBA00022729"/>
    </source>
</evidence>
<dbReference type="PANTHER" id="PTHR14995">
    <property type="entry name" value="AMNIONLESS"/>
    <property type="match status" value="1"/>
</dbReference>
<evidence type="ECO:0000256" key="2">
    <source>
        <dbReference type="ARBA" id="ARBA00021200"/>
    </source>
</evidence>
<organism>
    <name type="scientific">Ixodes scapularis</name>
    <name type="common">Black-legged tick</name>
    <name type="synonym">Deer tick</name>
    <dbReference type="NCBI Taxonomy" id="6945"/>
    <lineage>
        <taxon>Eukaryota</taxon>
        <taxon>Metazoa</taxon>
        <taxon>Ecdysozoa</taxon>
        <taxon>Arthropoda</taxon>
        <taxon>Chelicerata</taxon>
        <taxon>Arachnida</taxon>
        <taxon>Acari</taxon>
        <taxon>Parasitiformes</taxon>
        <taxon>Ixodida</taxon>
        <taxon>Ixodoidea</taxon>
        <taxon>Ixodidae</taxon>
        <taxon>Ixodinae</taxon>
        <taxon>Ixodes</taxon>
    </lineage>
</organism>
<accession>B7PSC4</accession>
<comment type="subcellular location">
    <subcellularLocation>
        <location evidence="1">Cell membrane</location>
        <topology evidence="1">Single-pass type I membrane protein</topology>
    </subcellularLocation>
</comment>
<dbReference type="AlphaFoldDB" id="B7PSC4"/>
<gene>
    <name evidence="10" type="ORF">IscW_ISCW007271</name>
</gene>
<dbReference type="InterPro" id="IPR026112">
    <property type="entry name" value="AMN"/>
</dbReference>
<keyword evidence="4" id="KW-1003">Cell membrane</keyword>
<evidence type="ECO:0000313" key="12">
    <source>
        <dbReference type="Proteomes" id="UP000001555"/>
    </source>
</evidence>